<keyword evidence="2" id="KW-0472">Membrane</keyword>
<evidence type="ECO:0000256" key="1">
    <source>
        <dbReference type="SAM" id="MobiDB-lite"/>
    </source>
</evidence>
<dbReference type="Proteomes" id="UP000635565">
    <property type="component" value="Unassembled WGS sequence"/>
</dbReference>
<protein>
    <recommendedName>
        <fullName evidence="5">Transposase DDE domain-containing protein</fullName>
    </recommendedName>
</protein>
<accession>A0ABQ3VQ29</accession>
<evidence type="ECO:0008006" key="5">
    <source>
        <dbReference type="Google" id="ProtNLM"/>
    </source>
</evidence>
<keyword evidence="4" id="KW-1185">Reference proteome</keyword>
<feature type="transmembrane region" description="Helical" evidence="2">
    <location>
        <begin position="30"/>
        <end position="48"/>
    </location>
</feature>
<comment type="caution">
    <text evidence="3">The sequence shown here is derived from an EMBL/GenBank/DDBJ whole genome shotgun (WGS) entry which is preliminary data.</text>
</comment>
<feature type="region of interest" description="Disordered" evidence="1">
    <location>
        <begin position="1"/>
        <end position="25"/>
    </location>
</feature>
<sequence length="53" mass="6133">MHKIDIPPCNIIPDERHGRPGNKRQGKVRLAHLAINTAFTLLNITYLMPRWKS</sequence>
<evidence type="ECO:0000313" key="3">
    <source>
        <dbReference type="EMBL" id="GHO88085.1"/>
    </source>
</evidence>
<evidence type="ECO:0000256" key="2">
    <source>
        <dbReference type="SAM" id="Phobius"/>
    </source>
</evidence>
<dbReference type="EMBL" id="BNJJ01000021">
    <property type="protein sequence ID" value="GHO88085.1"/>
    <property type="molecule type" value="Genomic_DNA"/>
</dbReference>
<keyword evidence="2" id="KW-0812">Transmembrane</keyword>
<organism evidence="3 4">
    <name type="scientific">Dictyobacter formicarum</name>
    <dbReference type="NCBI Taxonomy" id="2778368"/>
    <lineage>
        <taxon>Bacteria</taxon>
        <taxon>Bacillati</taxon>
        <taxon>Chloroflexota</taxon>
        <taxon>Ktedonobacteria</taxon>
        <taxon>Ktedonobacterales</taxon>
        <taxon>Dictyobacteraceae</taxon>
        <taxon>Dictyobacter</taxon>
    </lineage>
</organism>
<reference evidence="3 4" key="1">
    <citation type="journal article" date="2021" name="Int. J. Syst. Evol. Microbiol.">
        <title>Reticulibacter mediterranei gen. nov., sp. nov., within the new family Reticulibacteraceae fam. nov., and Ktedonospora formicarum gen. nov., sp. nov., Ktedonobacter robiniae sp. nov., Dictyobacter formicarum sp. nov. and Dictyobacter arantiisoli sp. nov., belonging to the class Ktedonobacteria.</title>
        <authorList>
            <person name="Yabe S."/>
            <person name="Zheng Y."/>
            <person name="Wang C.M."/>
            <person name="Sakai Y."/>
            <person name="Abe K."/>
            <person name="Yokota A."/>
            <person name="Donadio S."/>
            <person name="Cavaletti L."/>
            <person name="Monciardini P."/>
        </authorList>
    </citation>
    <scope>NUCLEOTIDE SEQUENCE [LARGE SCALE GENOMIC DNA]</scope>
    <source>
        <strain evidence="3 4">SOSP1-9</strain>
    </source>
</reference>
<gene>
    <name evidence="3" type="ORF">KSZ_60910</name>
</gene>
<evidence type="ECO:0000313" key="4">
    <source>
        <dbReference type="Proteomes" id="UP000635565"/>
    </source>
</evidence>
<proteinExistence type="predicted"/>
<keyword evidence="2" id="KW-1133">Transmembrane helix</keyword>
<name>A0ABQ3VQ29_9CHLR</name>